<evidence type="ECO:0000313" key="3">
    <source>
        <dbReference type="EMBL" id="KAE9109322.1"/>
    </source>
</evidence>
<dbReference type="EMBL" id="QXGD01000689">
    <property type="protein sequence ID" value="KAE9228415.1"/>
    <property type="molecule type" value="Genomic_DNA"/>
</dbReference>
<dbReference type="Proteomes" id="UP000440732">
    <property type="component" value="Unassembled WGS sequence"/>
</dbReference>
<dbReference type="Proteomes" id="UP000433483">
    <property type="component" value="Unassembled WGS sequence"/>
</dbReference>
<sequence>MVARPGPDTMRPTEKGLTQPSVAMISLYSSISISSAGEKSMFQPSQGKARVLAFAAGGQEALAKSSADGGHRGGRVLGGVVQHDVPVRADGQQIVAHGGEVVDELDLRSVGQFRRRWGGAARKP</sequence>
<evidence type="ECO:0000313" key="9">
    <source>
        <dbReference type="Proteomes" id="UP000440367"/>
    </source>
</evidence>
<dbReference type="Proteomes" id="UP000488956">
    <property type="component" value="Unassembled WGS sequence"/>
</dbReference>
<dbReference type="AlphaFoldDB" id="A0A6A3XV46"/>
<evidence type="ECO:0000313" key="4">
    <source>
        <dbReference type="EMBL" id="KAE9144077.1"/>
    </source>
</evidence>
<dbReference type="EMBL" id="QXGB01000624">
    <property type="protein sequence ID" value="KAE9208835.1"/>
    <property type="molecule type" value="Genomic_DNA"/>
</dbReference>
<name>A0A6A3XV46_9STRA</name>
<comment type="caution">
    <text evidence="5">The sequence shown here is derived from an EMBL/GenBank/DDBJ whole genome shotgun (WGS) entry which is preliminary data.</text>
</comment>
<evidence type="ECO:0000313" key="7">
    <source>
        <dbReference type="Proteomes" id="UP000429523"/>
    </source>
</evidence>
<evidence type="ECO:0000313" key="11">
    <source>
        <dbReference type="Proteomes" id="UP000460718"/>
    </source>
</evidence>
<evidence type="ECO:0000313" key="5">
    <source>
        <dbReference type="EMBL" id="KAE9208835.1"/>
    </source>
</evidence>
<keyword evidence="8" id="KW-1185">Reference proteome</keyword>
<dbReference type="Proteomes" id="UP000429523">
    <property type="component" value="Unassembled WGS sequence"/>
</dbReference>
<evidence type="ECO:0000313" key="6">
    <source>
        <dbReference type="EMBL" id="KAE9228415.1"/>
    </source>
</evidence>
<dbReference type="EMBL" id="QXFW01000573">
    <property type="protein sequence ID" value="KAE9008318.1"/>
    <property type="molecule type" value="Genomic_DNA"/>
</dbReference>
<dbReference type="EMBL" id="QXGF01000655">
    <property type="protein sequence ID" value="KAE8937198.1"/>
    <property type="molecule type" value="Genomic_DNA"/>
</dbReference>
<reference evidence="7 8" key="1">
    <citation type="submission" date="2018-08" db="EMBL/GenBank/DDBJ databases">
        <title>Genomic investigation of the strawberry pathogen Phytophthora fragariae indicates pathogenicity is determined by transcriptional variation in three key races.</title>
        <authorList>
            <person name="Adams T.M."/>
            <person name="Armitage A.D."/>
            <person name="Sobczyk M.K."/>
            <person name="Bates H.J."/>
            <person name="Dunwell J.M."/>
            <person name="Nellist C.F."/>
            <person name="Harrison R.J."/>
        </authorList>
    </citation>
    <scope>NUCLEOTIDE SEQUENCE [LARGE SCALE GENOMIC DNA]</scope>
    <source>
        <strain evidence="6 9">BC-1</strain>
        <strain evidence="5 8">NOV-27</strain>
        <strain evidence="4 10">NOV-5</strain>
        <strain evidence="1 7">NOV-9</strain>
        <strain evidence="3 12">ONT-3</strain>
        <strain evidence="2 11">SCRP245</strain>
    </source>
</reference>
<protein>
    <submittedName>
        <fullName evidence="5">Uncharacterized protein</fullName>
    </submittedName>
</protein>
<evidence type="ECO:0000313" key="12">
    <source>
        <dbReference type="Proteomes" id="UP000488956"/>
    </source>
</evidence>
<dbReference type="EMBL" id="QXFX01000618">
    <property type="protein sequence ID" value="KAE9109322.1"/>
    <property type="molecule type" value="Genomic_DNA"/>
</dbReference>
<proteinExistence type="predicted"/>
<gene>
    <name evidence="6" type="ORF">PF002_g13547</name>
    <name evidence="5" type="ORF">PF005_g12054</name>
    <name evidence="4" type="ORF">PF006_g10946</name>
    <name evidence="1" type="ORF">PF009_g12897</name>
    <name evidence="3" type="ORF">PF010_g11585</name>
    <name evidence="2" type="ORF">PF011_g10757</name>
</gene>
<evidence type="ECO:0000313" key="10">
    <source>
        <dbReference type="Proteomes" id="UP000440732"/>
    </source>
</evidence>
<evidence type="ECO:0000313" key="8">
    <source>
        <dbReference type="Proteomes" id="UP000433483"/>
    </source>
</evidence>
<dbReference type="EMBL" id="QXGA01000567">
    <property type="protein sequence ID" value="KAE9144077.1"/>
    <property type="molecule type" value="Genomic_DNA"/>
</dbReference>
<dbReference type="Proteomes" id="UP000460718">
    <property type="component" value="Unassembled WGS sequence"/>
</dbReference>
<evidence type="ECO:0000313" key="2">
    <source>
        <dbReference type="EMBL" id="KAE9008318.1"/>
    </source>
</evidence>
<organism evidence="5 8">
    <name type="scientific">Phytophthora fragariae</name>
    <dbReference type="NCBI Taxonomy" id="53985"/>
    <lineage>
        <taxon>Eukaryota</taxon>
        <taxon>Sar</taxon>
        <taxon>Stramenopiles</taxon>
        <taxon>Oomycota</taxon>
        <taxon>Peronosporomycetes</taxon>
        <taxon>Peronosporales</taxon>
        <taxon>Peronosporaceae</taxon>
        <taxon>Phytophthora</taxon>
    </lineage>
</organism>
<dbReference type="Proteomes" id="UP000440367">
    <property type="component" value="Unassembled WGS sequence"/>
</dbReference>
<evidence type="ECO:0000313" key="1">
    <source>
        <dbReference type="EMBL" id="KAE8937198.1"/>
    </source>
</evidence>
<accession>A0A6A3XV46</accession>